<dbReference type="PANTHER" id="PTHR44006:SF1">
    <property type="entry name" value="U5 SMALL NUCLEAR RIBONUCLEOPROTEIN 40 KDA PROTEIN"/>
    <property type="match status" value="1"/>
</dbReference>
<name>A0A9Q0YDI5_HOLLE</name>
<comment type="subcellular location">
    <subcellularLocation>
        <location evidence="1">Nucleus</location>
    </subcellularLocation>
</comment>
<proteinExistence type="predicted"/>
<dbReference type="Proteomes" id="UP001152320">
    <property type="component" value="Chromosome 22"/>
</dbReference>
<dbReference type="GO" id="GO:0005682">
    <property type="term" value="C:U5 snRNP"/>
    <property type="evidence" value="ECO:0007669"/>
    <property type="project" value="UniProtKB-ARBA"/>
</dbReference>
<dbReference type="PANTHER" id="PTHR44006">
    <property type="entry name" value="U5 SMALL NUCLEAR RIBONUCLEOPROTEIN 40 KDA PROTEIN"/>
    <property type="match status" value="1"/>
</dbReference>
<comment type="subunit">
    <text evidence="8">Component of the pre-catalytic and catalytic spliceosome complexes. Component of the postcatalytic spliceosome P complex. Part of the U5 snRNP complex. Interacts with PRPF8. Component of the U4/U6-U5 tri-snRNP complex composed of the U4, U6 and U5 snRNAs and at least PRPF3, PRPF4, PRPF6, PRPF8, PRPF31, SNRNP200, TXNL4A, WDR57, SNRNP40, DDX23, CD2BP2, PPIH, SNU13, EFTUD2, SART1 and USP39. Component of the minor spliceosome, which splices U12-type introns.</text>
</comment>
<keyword evidence="2 11" id="KW-0853">WD repeat</keyword>
<evidence type="ECO:0000256" key="7">
    <source>
        <dbReference type="ARBA" id="ARBA00057342"/>
    </source>
</evidence>
<evidence type="ECO:0000256" key="3">
    <source>
        <dbReference type="ARBA" id="ARBA00022664"/>
    </source>
</evidence>
<accession>A0A9Q0YDI5</accession>
<dbReference type="EMBL" id="JAIZAY010000022">
    <property type="protein sequence ID" value="KAJ8020843.1"/>
    <property type="molecule type" value="Genomic_DNA"/>
</dbReference>
<feature type="repeat" description="WD" evidence="11">
    <location>
        <begin position="53"/>
        <end position="86"/>
    </location>
</feature>
<evidence type="ECO:0000256" key="11">
    <source>
        <dbReference type="PROSITE-ProRule" id="PRU00221"/>
    </source>
</evidence>
<dbReference type="AlphaFoldDB" id="A0A9Q0YDI5"/>
<dbReference type="InterPro" id="IPR020472">
    <property type="entry name" value="WD40_PAC1"/>
</dbReference>
<comment type="caution">
    <text evidence="12">The sequence shown here is derived from an EMBL/GenBank/DDBJ whole genome shotgun (WGS) entry which is preliminary data.</text>
</comment>
<dbReference type="SMART" id="SM00320">
    <property type="entry name" value="WD40"/>
    <property type="match status" value="7"/>
</dbReference>
<evidence type="ECO:0000256" key="10">
    <source>
        <dbReference type="ARBA" id="ARBA00075772"/>
    </source>
</evidence>
<dbReference type="InterPro" id="IPR052234">
    <property type="entry name" value="U5_snRNP_Component"/>
</dbReference>
<evidence type="ECO:0000256" key="9">
    <source>
        <dbReference type="ARBA" id="ARBA00073554"/>
    </source>
</evidence>
<dbReference type="InterPro" id="IPR019775">
    <property type="entry name" value="WD40_repeat_CS"/>
</dbReference>
<organism evidence="12 13">
    <name type="scientific">Holothuria leucospilota</name>
    <name type="common">Black long sea cucumber</name>
    <name type="synonym">Mertensiothuria leucospilota</name>
    <dbReference type="NCBI Taxonomy" id="206669"/>
    <lineage>
        <taxon>Eukaryota</taxon>
        <taxon>Metazoa</taxon>
        <taxon>Echinodermata</taxon>
        <taxon>Eleutherozoa</taxon>
        <taxon>Echinozoa</taxon>
        <taxon>Holothuroidea</taxon>
        <taxon>Aspidochirotacea</taxon>
        <taxon>Aspidochirotida</taxon>
        <taxon>Holothuriidae</taxon>
        <taxon>Holothuria</taxon>
    </lineage>
</organism>
<keyword evidence="3" id="KW-0507">mRNA processing</keyword>
<keyword evidence="5" id="KW-0508">mRNA splicing</keyword>
<dbReference type="InterPro" id="IPR001680">
    <property type="entry name" value="WD40_rpt"/>
</dbReference>
<dbReference type="GO" id="GO:0000375">
    <property type="term" value="P:RNA splicing, via transesterification reactions"/>
    <property type="evidence" value="ECO:0007669"/>
    <property type="project" value="UniProtKB-ARBA"/>
</dbReference>
<dbReference type="GO" id="GO:0006397">
    <property type="term" value="P:mRNA processing"/>
    <property type="evidence" value="ECO:0007669"/>
    <property type="project" value="UniProtKB-KW"/>
</dbReference>
<gene>
    <name evidence="12" type="ORF">HOLleu_40543</name>
</gene>
<feature type="repeat" description="WD" evidence="11">
    <location>
        <begin position="180"/>
        <end position="221"/>
    </location>
</feature>
<feature type="repeat" description="WD" evidence="11">
    <location>
        <begin position="314"/>
        <end position="348"/>
    </location>
</feature>
<evidence type="ECO:0000256" key="4">
    <source>
        <dbReference type="ARBA" id="ARBA00022737"/>
    </source>
</evidence>
<dbReference type="CDD" id="cd00200">
    <property type="entry name" value="WD40"/>
    <property type="match status" value="1"/>
</dbReference>
<evidence type="ECO:0000256" key="1">
    <source>
        <dbReference type="ARBA" id="ARBA00004123"/>
    </source>
</evidence>
<feature type="repeat" description="WD" evidence="11">
    <location>
        <begin position="283"/>
        <end position="313"/>
    </location>
</feature>
<protein>
    <recommendedName>
        <fullName evidence="9">U5 small nuclear ribonucleoprotein 40 kDa protein</fullName>
    </recommendedName>
    <alternativeName>
        <fullName evidence="10">WD repeat-containing protein 57</fullName>
    </alternativeName>
</protein>
<dbReference type="PRINTS" id="PR00320">
    <property type="entry name" value="GPROTEINBRPT"/>
</dbReference>
<dbReference type="InterPro" id="IPR036322">
    <property type="entry name" value="WD40_repeat_dom_sf"/>
</dbReference>
<dbReference type="InterPro" id="IPR015943">
    <property type="entry name" value="WD40/YVTN_repeat-like_dom_sf"/>
</dbReference>
<dbReference type="PROSITE" id="PS50294">
    <property type="entry name" value="WD_REPEATS_REGION"/>
    <property type="match status" value="6"/>
</dbReference>
<dbReference type="FunFam" id="2.130.10.10:FF:000229">
    <property type="entry name" value="Small nuclear ribonucleoprotein U5 subunit 40"/>
    <property type="match status" value="1"/>
</dbReference>
<feature type="repeat" description="WD" evidence="11">
    <location>
        <begin position="222"/>
        <end position="256"/>
    </location>
</feature>
<feature type="repeat" description="WD" evidence="11">
    <location>
        <begin position="96"/>
        <end position="137"/>
    </location>
</feature>
<keyword evidence="12" id="KW-0687">Ribonucleoprotein</keyword>
<dbReference type="Gene3D" id="2.130.10.10">
    <property type="entry name" value="YVTN repeat-like/Quinoprotein amine dehydrogenase"/>
    <property type="match status" value="1"/>
</dbReference>
<dbReference type="Pfam" id="PF00400">
    <property type="entry name" value="WD40"/>
    <property type="match status" value="7"/>
</dbReference>
<evidence type="ECO:0000256" key="5">
    <source>
        <dbReference type="ARBA" id="ARBA00023187"/>
    </source>
</evidence>
<evidence type="ECO:0000313" key="13">
    <source>
        <dbReference type="Proteomes" id="UP001152320"/>
    </source>
</evidence>
<evidence type="ECO:0000256" key="6">
    <source>
        <dbReference type="ARBA" id="ARBA00023242"/>
    </source>
</evidence>
<reference evidence="12" key="1">
    <citation type="submission" date="2021-10" db="EMBL/GenBank/DDBJ databases">
        <title>Tropical sea cucumber genome reveals ecological adaptation and Cuvierian tubules defense mechanism.</title>
        <authorList>
            <person name="Chen T."/>
        </authorList>
    </citation>
    <scope>NUCLEOTIDE SEQUENCE</scope>
    <source>
        <strain evidence="12">Nanhai2018</strain>
        <tissue evidence="12">Muscle</tissue>
    </source>
</reference>
<keyword evidence="6" id="KW-0539">Nucleus</keyword>
<dbReference type="GO" id="GO:0003723">
    <property type="term" value="F:RNA binding"/>
    <property type="evidence" value="ECO:0007669"/>
    <property type="project" value="TreeGrafter"/>
</dbReference>
<feature type="repeat" description="WD" evidence="11">
    <location>
        <begin position="138"/>
        <end position="180"/>
    </location>
</feature>
<dbReference type="PROSITE" id="PS00678">
    <property type="entry name" value="WD_REPEATS_1"/>
    <property type="match status" value="4"/>
</dbReference>
<dbReference type="PROSITE" id="PS50082">
    <property type="entry name" value="WD_REPEATS_2"/>
    <property type="match status" value="7"/>
</dbReference>
<sequence>MPVGDNKRSIDAGALVPAKKPRHEVVAIEKGHKALANSGPPRTSSLQAPIMLLNGHEGEVFACKFHPEGQLLASASFDRTIFLWNVYGECENYAVLRGHKGAIMELQFNTDGSNIVTCGTDKLVCLWDVDTGTRIKQMRGHTSFVNSCHAARRGPPLVVSGSDDSTIKVWDSRRKGEIQTFQNTYQVLAVTFNDTSDQLVSGGIDNSIKVWDMRKNDILYKMNGHLDSVTGLSLSPDGSYVMSNSMDNTVRIWDVRPFAPAERCVKLMQGHSHNFEKNLLRCAWAPDGSKVAAGSADRFVYVWDTTSRRLLYKLPGHTGSVNDVDFHPLEPILVSGSSDKQIYLGEIV</sequence>
<dbReference type="SUPFAM" id="SSF50978">
    <property type="entry name" value="WD40 repeat-like"/>
    <property type="match status" value="1"/>
</dbReference>
<evidence type="ECO:0000256" key="2">
    <source>
        <dbReference type="ARBA" id="ARBA00022574"/>
    </source>
</evidence>
<comment type="function">
    <text evidence="7">Required for pre-mRNA splicing as component of the activated spliceosome. Component of the U5 small nuclear ribonucleoprotein (snRNP) complex and the U4/U6-U5 tri-snRNP complex, building blocks of the spliceosome. As a component of the minor spliceosome, involved in the splicing of U12-type introns in pre-mRNAs.</text>
</comment>
<keyword evidence="4" id="KW-0677">Repeat</keyword>
<keyword evidence="13" id="KW-1185">Reference proteome</keyword>
<dbReference type="GO" id="GO:0071013">
    <property type="term" value="C:catalytic step 2 spliceosome"/>
    <property type="evidence" value="ECO:0007669"/>
    <property type="project" value="TreeGrafter"/>
</dbReference>
<evidence type="ECO:0000256" key="8">
    <source>
        <dbReference type="ARBA" id="ARBA00064268"/>
    </source>
</evidence>
<dbReference type="OrthoDB" id="1068471at2759"/>
<evidence type="ECO:0000313" key="12">
    <source>
        <dbReference type="EMBL" id="KAJ8020843.1"/>
    </source>
</evidence>